<evidence type="ECO:0000256" key="1">
    <source>
        <dbReference type="SAM" id="Phobius"/>
    </source>
</evidence>
<keyword evidence="1" id="KW-0812">Transmembrane</keyword>
<proteinExistence type="predicted"/>
<protein>
    <submittedName>
        <fullName evidence="3">Glycopeptide antibiotics resistance protein</fullName>
    </submittedName>
</protein>
<reference evidence="3 4" key="1">
    <citation type="submission" date="2017-02" db="EMBL/GenBank/DDBJ databases">
        <authorList>
            <person name="Peterson S.W."/>
        </authorList>
    </citation>
    <scope>NUCLEOTIDE SEQUENCE [LARGE SCALE GENOMIC DNA]</scope>
    <source>
        <strain evidence="3 4">ATCC 17233</strain>
    </source>
</reference>
<feature type="domain" description="VanZ-like" evidence="2">
    <location>
        <begin position="42"/>
        <end position="168"/>
    </location>
</feature>
<dbReference type="PANTHER" id="PTHR36834:SF1">
    <property type="entry name" value="INTEGRAL MEMBRANE PROTEIN"/>
    <property type="match status" value="1"/>
</dbReference>
<name>A0A1T4LEW4_9FIRM</name>
<feature type="transmembrane region" description="Helical" evidence="1">
    <location>
        <begin position="153"/>
        <end position="170"/>
    </location>
</feature>
<dbReference type="RefSeq" id="WP_078786633.1">
    <property type="nucleotide sequence ID" value="NZ_FMTO01000016.1"/>
</dbReference>
<dbReference type="OrthoDB" id="9805025at2"/>
<keyword evidence="1" id="KW-0472">Membrane</keyword>
<dbReference type="PANTHER" id="PTHR36834">
    <property type="entry name" value="MEMBRANE PROTEIN-RELATED"/>
    <property type="match status" value="1"/>
</dbReference>
<evidence type="ECO:0000259" key="2">
    <source>
        <dbReference type="Pfam" id="PF04892"/>
    </source>
</evidence>
<dbReference type="AlphaFoldDB" id="A0A1T4LEW4"/>
<dbReference type="InterPro" id="IPR006976">
    <property type="entry name" value="VanZ-like"/>
</dbReference>
<organism evidence="3 4">
    <name type="scientific">Eubacterium ruminantium</name>
    <dbReference type="NCBI Taxonomy" id="42322"/>
    <lineage>
        <taxon>Bacteria</taxon>
        <taxon>Bacillati</taxon>
        <taxon>Bacillota</taxon>
        <taxon>Clostridia</taxon>
        <taxon>Eubacteriales</taxon>
        <taxon>Eubacteriaceae</taxon>
        <taxon>Eubacterium</taxon>
    </lineage>
</organism>
<feature type="transmembrane region" description="Helical" evidence="1">
    <location>
        <begin position="6"/>
        <end position="24"/>
    </location>
</feature>
<feature type="transmembrane region" description="Helical" evidence="1">
    <location>
        <begin position="122"/>
        <end position="141"/>
    </location>
</feature>
<keyword evidence="4" id="KW-1185">Reference proteome</keyword>
<feature type="transmembrane region" description="Helical" evidence="1">
    <location>
        <begin position="94"/>
        <end position="115"/>
    </location>
</feature>
<evidence type="ECO:0000313" key="4">
    <source>
        <dbReference type="Proteomes" id="UP000189857"/>
    </source>
</evidence>
<accession>A0A1T4LEW4</accession>
<dbReference type="Pfam" id="PF04892">
    <property type="entry name" value="VanZ"/>
    <property type="match status" value="1"/>
</dbReference>
<keyword evidence="1" id="KW-1133">Transmembrane helix</keyword>
<gene>
    <name evidence="3" type="ORF">SAMN02745110_00815</name>
</gene>
<sequence>MFEISFPMLFSFITVVWIVVRLIINIKMKSIDIKREFQLILVYICIMVISRMVYLPTEHVNGHIATEPFDFSKILPFRINPVPFTFLHDFYDGWQMNIIGNITMFIPVGIVWPICFKELDTIGKAILAGGGFSLFIEISQLLFYNRCTDIDDLILNTTGVTIGVLVYFGIRKLFRKRIKNKI</sequence>
<dbReference type="InterPro" id="IPR053150">
    <property type="entry name" value="Teicoplanin_resist-assoc"/>
</dbReference>
<dbReference type="Proteomes" id="UP000189857">
    <property type="component" value="Unassembled WGS sequence"/>
</dbReference>
<dbReference type="EMBL" id="FUXA01000005">
    <property type="protein sequence ID" value="SJZ53014.1"/>
    <property type="molecule type" value="Genomic_DNA"/>
</dbReference>
<evidence type="ECO:0000313" key="3">
    <source>
        <dbReference type="EMBL" id="SJZ53014.1"/>
    </source>
</evidence>
<feature type="transmembrane region" description="Helical" evidence="1">
    <location>
        <begin position="36"/>
        <end position="54"/>
    </location>
</feature>